<dbReference type="InterPro" id="IPR013857">
    <property type="entry name" value="NADH-UbQ_OxRdtase-assoc_prot30"/>
</dbReference>
<dbReference type="STRING" id="554055.A0A2P6VBT4"/>
<feature type="region of interest" description="Disordered" evidence="4">
    <location>
        <begin position="1505"/>
        <end position="1528"/>
    </location>
</feature>
<dbReference type="InterPro" id="IPR016040">
    <property type="entry name" value="NAD(P)-bd_dom"/>
</dbReference>
<comment type="similarity">
    <text evidence="1">Belongs to the PPR family. P subfamily.</text>
</comment>
<dbReference type="PANTHER" id="PTHR47447:SF17">
    <property type="entry name" value="OS12G0638900 PROTEIN"/>
    <property type="match status" value="1"/>
</dbReference>
<evidence type="ECO:0000313" key="9">
    <source>
        <dbReference type="EMBL" id="PSC71557.1"/>
    </source>
</evidence>
<dbReference type="EMBL" id="LHPF02000014">
    <property type="protein sequence ID" value="PSC71557.1"/>
    <property type="molecule type" value="Genomic_DNA"/>
</dbReference>
<dbReference type="Gene3D" id="1.25.40.10">
    <property type="entry name" value="Tetratricopeptide repeat domain"/>
    <property type="match status" value="3"/>
</dbReference>
<feature type="repeat" description="PPR" evidence="3">
    <location>
        <begin position="423"/>
        <end position="457"/>
    </location>
</feature>
<dbReference type="NCBIfam" id="TIGR00756">
    <property type="entry name" value="PPR"/>
    <property type="match status" value="5"/>
</dbReference>
<evidence type="ECO:0000259" key="6">
    <source>
        <dbReference type="Pfam" id="PF08547"/>
    </source>
</evidence>
<feature type="signal peptide" evidence="5">
    <location>
        <begin position="1"/>
        <end position="16"/>
    </location>
</feature>
<feature type="domain" description="NAD(P)-binding" evidence="7">
    <location>
        <begin position="1362"/>
        <end position="1463"/>
    </location>
</feature>
<feature type="repeat" description="PPR" evidence="3">
    <location>
        <begin position="349"/>
        <end position="383"/>
    </location>
</feature>
<accession>A0A2P6VBT4</accession>
<feature type="region of interest" description="Disordered" evidence="4">
    <location>
        <begin position="1542"/>
        <end position="1563"/>
    </location>
</feature>
<dbReference type="InterPro" id="IPR036291">
    <property type="entry name" value="NAD(P)-bd_dom_sf"/>
</dbReference>
<feature type="compositionally biased region" description="Polar residues" evidence="4">
    <location>
        <begin position="1553"/>
        <end position="1563"/>
    </location>
</feature>
<dbReference type="PANTHER" id="PTHR47447">
    <property type="entry name" value="OS03G0856100 PROTEIN"/>
    <property type="match status" value="1"/>
</dbReference>
<feature type="domain" description="NADH:ubiquinone oxidoreductase intermediate-associated protein 30" evidence="6">
    <location>
        <begin position="1185"/>
        <end position="1349"/>
    </location>
</feature>
<feature type="repeat" description="PPR" evidence="3">
    <location>
        <begin position="784"/>
        <end position="818"/>
    </location>
</feature>
<dbReference type="Pfam" id="PF17177">
    <property type="entry name" value="PPR_long"/>
    <property type="match status" value="1"/>
</dbReference>
<feature type="region of interest" description="Disordered" evidence="4">
    <location>
        <begin position="42"/>
        <end position="61"/>
    </location>
</feature>
<reference evidence="9 10" key="1">
    <citation type="journal article" date="2018" name="Plant J.">
        <title>Genome sequences of Chlorella sorokiniana UTEX 1602 and Micractinium conductrix SAG 241.80: implications to maltose excretion by a green alga.</title>
        <authorList>
            <person name="Arriola M.B."/>
            <person name="Velmurugan N."/>
            <person name="Zhang Y."/>
            <person name="Plunkett M.H."/>
            <person name="Hondzo H."/>
            <person name="Barney B.M."/>
        </authorList>
    </citation>
    <scope>NUCLEOTIDE SEQUENCE [LARGE SCALE GENOMIC DNA]</scope>
    <source>
        <strain evidence="9 10">SAG 241.80</strain>
    </source>
</reference>
<organism evidence="9 10">
    <name type="scientific">Micractinium conductrix</name>
    <dbReference type="NCBI Taxonomy" id="554055"/>
    <lineage>
        <taxon>Eukaryota</taxon>
        <taxon>Viridiplantae</taxon>
        <taxon>Chlorophyta</taxon>
        <taxon>core chlorophytes</taxon>
        <taxon>Trebouxiophyceae</taxon>
        <taxon>Chlorellales</taxon>
        <taxon>Chlorellaceae</taxon>
        <taxon>Chlorella clade</taxon>
        <taxon>Micractinium</taxon>
    </lineage>
</organism>
<feature type="chain" id="PRO_5015183128" evidence="5">
    <location>
        <begin position="17"/>
        <end position="1681"/>
    </location>
</feature>
<feature type="repeat" description="PPR" evidence="3">
    <location>
        <begin position="718"/>
        <end position="752"/>
    </location>
</feature>
<feature type="repeat" description="PPR" evidence="3">
    <location>
        <begin position="384"/>
        <end position="418"/>
    </location>
</feature>
<name>A0A2P6VBT4_9CHLO</name>
<comment type="caution">
    <text evidence="9">The sequence shown here is derived from an EMBL/GenBank/DDBJ whole genome shotgun (WGS) entry which is preliminary data.</text>
</comment>
<evidence type="ECO:0000256" key="5">
    <source>
        <dbReference type="SAM" id="SignalP"/>
    </source>
</evidence>
<evidence type="ECO:0000256" key="3">
    <source>
        <dbReference type="PROSITE-ProRule" id="PRU00708"/>
    </source>
</evidence>
<proteinExistence type="inferred from homology"/>
<evidence type="ECO:0000259" key="8">
    <source>
        <dbReference type="Pfam" id="PF17177"/>
    </source>
</evidence>
<evidence type="ECO:0000256" key="4">
    <source>
        <dbReference type="SAM" id="MobiDB-lite"/>
    </source>
</evidence>
<dbReference type="Pfam" id="PF13460">
    <property type="entry name" value="NAD_binding_10"/>
    <property type="match status" value="1"/>
</dbReference>
<gene>
    <name evidence="9" type="ORF">C2E20_5082</name>
</gene>
<dbReference type="InterPro" id="IPR008979">
    <property type="entry name" value="Galactose-bd-like_sf"/>
</dbReference>
<dbReference type="OrthoDB" id="185373at2759"/>
<dbReference type="Pfam" id="PF08547">
    <property type="entry name" value="CIA30"/>
    <property type="match status" value="1"/>
</dbReference>
<feature type="compositionally biased region" description="Pro residues" evidence="4">
    <location>
        <begin position="1511"/>
        <end position="1520"/>
    </location>
</feature>
<dbReference type="SUPFAM" id="SSF51735">
    <property type="entry name" value="NAD(P)-binding Rossmann-fold domains"/>
    <property type="match status" value="1"/>
</dbReference>
<dbReference type="PROSITE" id="PS51375">
    <property type="entry name" value="PPR"/>
    <property type="match status" value="9"/>
</dbReference>
<dbReference type="SUPFAM" id="SSF49785">
    <property type="entry name" value="Galactose-binding domain-like"/>
    <property type="match status" value="1"/>
</dbReference>
<dbReference type="InterPro" id="IPR033443">
    <property type="entry name" value="PROP1-like_PPR_dom"/>
</dbReference>
<feature type="region of interest" description="Disordered" evidence="4">
    <location>
        <begin position="1580"/>
        <end position="1600"/>
    </location>
</feature>
<feature type="repeat" description="PPR" evidence="3">
    <location>
        <begin position="314"/>
        <end position="348"/>
    </location>
</feature>
<feature type="domain" description="PROP1-like PPR" evidence="8">
    <location>
        <begin position="298"/>
        <end position="452"/>
    </location>
</feature>
<evidence type="ECO:0000256" key="1">
    <source>
        <dbReference type="ARBA" id="ARBA00007626"/>
    </source>
</evidence>
<evidence type="ECO:0000259" key="7">
    <source>
        <dbReference type="Pfam" id="PF13460"/>
    </source>
</evidence>
<keyword evidence="5" id="KW-0732">Signal</keyword>
<feature type="repeat" description="PPR" evidence="3">
    <location>
        <begin position="279"/>
        <end position="313"/>
    </location>
</feature>
<evidence type="ECO:0000313" key="10">
    <source>
        <dbReference type="Proteomes" id="UP000239649"/>
    </source>
</evidence>
<feature type="compositionally biased region" description="Low complexity" evidence="4">
    <location>
        <begin position="1591"/>
        <end position="1600"/>
    </location>
</feature>
<feature type="repeat" description="PPR" evidence="3">
    <location>
        <begin position="854"/>
        <end position="888"/>
    </location>
</feature>
<dbReference type="Pfam" id="PF13812">
    <property type="entry name" value="PPR_3"/>
    <property type="match status" value="1"/>
</dbReference>
<dbReference type="Gene3D" id="3.40.50.720">
    <property type="entry name" value="NAD(P)-binding Rossmann-like Domain"/>
    <property type="match status" value="2"/>
</dbReference>
<keyword evidence="10" id="KW-1185">Reference proteome</keyword>
<feature type="repeat" description="PPR" evidence="3">
    <location>
        <begin position="819"/>
        <end position="853"/>
    </location>
</feature>
<dbReference type="Proteomes" id="UP000239649">
    <property type="component" value="Unassembled WGS sequence"/>
</dbReference>
<sequence>MGSLGMLLGRLPFSSALGEATASAAGSKGAFISQKFLGSAQRQGQAASGNGAPWTSGPRASTARLAIATPVDTERRLAARRSAAPELQVVTSFLEGSGSLPAAIYRLLDPAAPVELPPPGTVTLAPGDNRELDKLVAALGRNKSTWRRALALHDWLLQSGHRPDDRLTTTLIRVCSQHGQASTALSLYDWMRSQPGAGGAGLTPSVFTYTAAMRAALTGSMLDRAMQVWDDAVGAKCEIDCRLCTTLVEVCGRRGDTDRALDAYAQMHDAPRDSRMAPSVHAYTAAMRAAAEGGRWEAALSIWDDMQKAGCKPTGHAYAAVISACAAGGQWQRAVALFDDMLAWGVRPDVVSCTALITALGTDGQWERAEKVVEWMLRSDIKPNVRTYTALITALGNAKQWDRALEIVKRMRRHGFGGGLEPNAYTYSALLKTMGEQGKWQLAERFFRELETEQMDLMAKEAAAADAKAGRCDADGASASAAVPAAPVAAAAGSVAAAAVTPAVSAFPGMAKELPTEAPGANPEAIAAAAAAVAALAARQHQLAAAGGSAPALDLALLQQLAAAGAAVAAAAEEAESAGLRAIAASAAEAALATPRGGSAAAAAAPAFNLHHEQQQQQEGDAASFFSYFSGPTKTAPQPSGSPASVADAAVFVSPFAPEDLLSRPASQWTNDNAAVRGLSLHLEELSAPAAAVPAAAAAAAAAAPKLRPLPKGRGPVNEVVCGALMLAYERASKWQECVAVLERARTLGISPNTIMYNTAMSALGKALQAEAAAKLFSEMPAPDAVSYETLIAAHGMSGRAEVAEAAFKAMHKAGFTPRDYAYCGLIAAHSFQGDWRSALRVQERMQSAGVAPTVHVFNALIAACDRAHQYEKALSTAREMQRVGVPANSVTQALLEGVCKEGTCEVESQQAAAAALSAAVAAAGTLMIPSQQGHQQTATNPPEPASISCPARRVGAPLRRRSRSGVAVQAGLGSNLLSLGALSIEQAPPEAVLALGGVALLALGGIAYAAIQAQSGDTAGAEPAAPPPPLRENAVLVFGATGRMGRVLVDSLLAQGRTVIAATRSADCARDVLGKEGPTGTVVAFNAASAARSAGGAGGNGILFIEPGVDITNPDTLTPEIFKGVTQVVTSVGAVFGKTADGKMGYLDDMTPERVDAQGMANVAAAAAKYLPRAARETEEVLSMRSAEDIQRWQRLDDVIMGGQSESGLAAAEDGSGAVWRGDLIIEGGGFCGARTFPADLDLSAYDGICLRVKGDGQTFKLNIKTDMQIEKPEDTYQETFETQANGDWTTVHLPWHSFVLVKRARSVPDYPPLDPARIRQFGLVLSRFEYNGFPNPSYRPGKFELLIDGGIQAYTEPRPQLLMVSSAGVERNAKIGDDEEARKKDIPIVQLNPGAVLNHKYTGENAVRASGLSYCVLRSTGLTNESEPGEFLLEASQGDRITGRISREELASMVATALGTPAAAGKTAELRRQTAADAAGKSMSERDNVRLFLALAEDRHRPRVGLEPFPAPAPPPAPATAERKKEILSDVRVIKSLAAGRGGRVRDEQESATAKSITVTNDGREQASLAAAAPAPAPAAAAAPPPAAPAAAAAPAAPAGTPANVEEARAWIATWKAKGAAAAPAAAAAAAPAAAAAAEVPANVAAAREWIRKWRAARLEKQLPARAVSKQRSVTAAEL</sequence>
<protein>
    <submittedName>
        <fullName evidence="9">Nadh:ubiquinone oxidoreductase complex i intermediate-associated 30</fullName>
    </submittedName>
</protein>
<keyword evidence="2" id="KW-0677">Repeat</keyword>
<dbReference type="InterPro" id="IPR002885">
    <property type="entry name" value="PPR_rpt"/>
</dbReference>
<dbReference type="InterPro" id="IPR011990">
    <property type="entry name" value="TPR-like_helical_dom_sf"/>
</dbReference>
<dbReference type="Pfam" id="PF01535">
    <property type="entry name" value="PPR"/>
    <property type="match status" value="2"/>
</dbReference>
<evidence type="ECO:0000256" key="2">
    <source>
        <dbReference type="ARBA" id="ARBA00022737"/>
    </source>
</evidence>